<organism evidence="1 2">
    <name type="scientific">Mammaliicoccus sciuri</name>
    <name type="common">Staphylococcus sciuri</name>
    <dbReference type="NCBI Taxonomy" id="1296"/>
    <lineage>
        <taxon>Bacteria</taxon>
        <taxon>Bacillati</taxon>
        <taxon>Bacillota</taxon>
        <taxon>Bacilli</taxon>
        <taxon>Bacillales</taxon>
        <taxon>Staphylococcaceae</taxon>
        <taxon>Mammaliicoccus</taxon>
    </lineage>
</organism>
<dbReference type="Proteomes" id="UP000197058">
    <property type="component" value="Chromosome"/>
</dbReference>
<evidence type="ECO:0008006" key="3">
    <source>
        <dbReference type="Google" id="ProtNLM"/>
    </source>
</evidence>
<reference evidence="2" key="1">
    <citation type="submission" date="2017-06" db="EMBL/GenBank/DDBJ databases">
        <title>FDA dAtabase for Regulatory Grade micrObial Sequences (FDA-ARGOS): Supporting development and validation of Infectious Disease Dx tests.</title>
        <authorList>
            <person name="Goldberg B."/>
            <person name="Campos J."/>
            <person name="Tallon L."/>
            <person name="Sadzewicz L."/>
            <person name="Sengamalay N."/>
            <person name="Ott S."/>
            <person name="Godinez A."/>
            <person name="Nagaraj S."/>
            <person name="Vavikolanu K."/>
            <person name="Nadendla S."/>
            <person name="George J."/>
            <person name="Geyer C."/>
            <person name="Sichtig H."/>
        </authorList>
    </citation>
    <scope>NUCLEOTIDE SEQUENCE [LARGE SCALE GENOMIC DNA]</scope>
    <source>
        <strain evidence="2">FDAARGOS_285</strain>
    </source>
</reference>
<evidence type="ECO:0000313" key="1">
    <source>
        <dbReference type="EMBL" id="ASE34585.1"/>
    </source>
</evidence>
<accession>A0AAI8GU05</accession>
<protein>
    <recommendedName>
        <fullName evidence="3">Asparagine synthetase domain-containing protein</fullName>
    </recommendedName>
</protein>
<dbReference type="RefSeq" id="WP_084754859.1">
    <property type="nucleotide sequence ID" value="NZ_CP022046.2"/>
</dbReference>
<name>A0AAI8GU05_MAMSC</name>
<dbReference type="AlphaFoldDB" id="A0AAI8GU05"/>
<dbReference type="SUPFAM" id="SSF52402">
    <property type="entry name" value="Adenine nucleotide alpha hydrolases-like"/>
    <property type="match status" value="1"/>
</dbReference>
<proteinExistence type="predicted"/>
<sequence length="608" mass="72671">MDNIFINFNKAYMIVPRQISIEDKNYRQYVQFTDFTIYFSNDLSSYVYTKNDIKVVILGHFVHTKHVDLKYPEICAQLLSHEIDSYDFLEEMSFYNGRYVMLIEYNGRLQLYNDATSFLSLYYHASHDLYASHSELVNQLVKLCFDMTCERIAHKSYGFLDYSKYKDVYKFNANTRFNITDHSIKRIYPINPCVKKSAEEVYRIVNHEIEAAVDYLFRFNQKVICSITAGHDSKVSLSYIKEHINDVNFFTYTKNIDELEHEQAANIYRIDEYISQKMAYNLNLKHTLFNMDQLAVNSNLIDRYHLYETDHSIHLINYYHENRSFNHCIHLKSTIFELAKSIIPKRIQRADSFLPYENAIKKWAKDFPADQLSHDYLLEFVKRNELYKTIELGYHPYETLYFESRMNGWHSCIVQESDDYLDVFSLINTRHILFEFMSINQEDKQNQMLHKLMIKHHWPILNYFQINEINTLEDRLIQLEEDTNRDVESLTHVMIQTEDFYQIIQNEKKLFRALTPKFSYDNQKKMILTNTEDYKIKLELRTFYHNKNGRDTVYFDIESESIDLVDLSKNNLELTIEPQASITISVYASKKIEKTSWISASQFELIEK</sequence>
<evidence type="ECO:0000313" key="2">
    <source>
        <dbReference type="Proteomes" id="UP000197058"/>
    </source>
</evidence>
<dbReference type="KEGG" id="sscu:CEP64_08300"/>
<gene>
    <name evidence="1" type="ORF">CEP64_08300</name>
</gene>
<dbReference type="EMBL" id="CP022046">
    <property type="protein sequence ID" value="ASE34585.1"/>
    <property type="molecule type" value="Genomic_DNA"/>
</dbReference>